<feature type="compositionally biased region" description="Basic and acidic residues" evidence="1">
    <location>
        <begin position="9"/>
        <end position="35"/>
    </location>
</feature>
<evidence type="ECO:0000256" key="1">
    <source>
        <dbReference type="SAM" id="MobiDB-lite"/>
    </source>
</evidence>
<name>A0A2S8J1S9_RHOOP</name>
<dbReference type="EMBL" id="PUIO01000038">
    <property type="protein sequence ID" value="PQP20859.1"/>
    <property type="molecule type" value="Genomic_DNA"/>
</dbReference>
<organism evidence="2 3">
    <name type="scientific">Rhodococcus opacus</name>
    <name type="common">Nocardia opaca</name>
    <dbReference type="NCBI Taxonomy" id="37919"/>
    <lineage>
        <taxon>Bacteria</taxon>
        <taxon>Bacillati</taxon>
        <taxon>Actinomycetota</taxon>
        <taxon>Actinomycetes</taxon>
        <taxon>Mycobacteriales</taxon>
        <taxon>Nocardiaceae</taxon>
        <taxon>Rhodococcus</taxon>
    </lineage>
</organism>
<dbReference type="Proteomes" id="UP000239290">
    <property type="component" value="Unassembled WGS sequence"/>
</dbReference>
<accession>A0A2S8J1S9</accession>
<evidence type="ECO:0000313" key="3">
    <source>
        <dbReference type="Proteomes" id="UP000239290"/>
    </source>
</evidence>
<dbReference type="RefSeq" id="WP_039952644.1">
    <property type="nucleotide sequence ID" value="NZ_PUIO01000038.1"/>
</dbReference>
<gene>
    <name evidence="2" type="ORF">C5613_27200</name>
</gene>
<feature type="region of interest" description="Disordered" evidence="1">
    <location>
        <begin position="1"/>
        <end position="75"/>
    </location>
</feature>
<sequence>MTIVPDGGAVDRGDRQRHPIRDEPDPRLSADETIRWPDPSPLDGWWRRVMSRRPPQTHPAPHPSRATGDTAETAP</sequence>
<evidence type="ECO:0000313" key="2">
    <source>
        <dbReference type="EMBL" id="PQP20859.1"/>
    </source>
</evidence>
<reference evidence="3" key="1">
    <citation type="submission" date="2018-02" db="EMBL/GenBank/DDBJ databases">
        <title>Draft genome sequencing of Rhodococcus opacus KU647198.</title>
        <authorList>
            <person name="Zheng B.-X."/>
        </authorList>
    </citation>
    <scope>NUCLEOTIDE SEQUENCE [LARGE SCALE GENOMIC DNA]</scope>
    <source>
        <strain evidence="3">04-OD7</strain>
    </source>
</reference>
<proteinExistence type="predicted"/>
<dbReference type="AlphaFoldDB" id="A0A2S8J1S9"/>
<comment type="caution">
    <text evidence="2">The sequence shown here is derived from an EMBL/GenBank/DDBJ whole genome shotgun (WGS) entry which is preliminary data.</text>
</comment>
<protein>
    <submittedName>
        <fullName evidence="2">Uncharacterized protein</fullName>
    </submittedName>
</protein>